<feature type="transmembrane region" description="Helical" evidence="9">
    <location>
        <begin position="119"/>
        <end position="140"/>
    </location>
</feature>
<evidence type="ECO:0000256" key="2">
    <source>
        <dbReference type="ARBA" id="ARBA00007783"/>
    </source>
</evidence>
<evidence type="ECO:0000256" key="4">
    <source>
        <dbReference type="ARBA" id="ARBA00022475"/>
    </source>
</evidence>
<dbReference type="Proteomes" id="UP000094609">
    <property type="component" value="Chromosome"/>
</dbReference>
<feature type="transmembrane region" description="Helical" evidence="9">
    <location>
        <begin position="241"/>
        <end position="258"/>
    </location>
</feature>
<evidence type="ECO:0000256" key="9">
    <source>
        <dbReference type="RuleBase" id="RU361157"/>
    </source>
</evidence>
<dbReference type="GO" id="GO:0005886">
    <property type="term" value="C:plasma membrane"/>
    <property type="evidence" value="ECO:0007669"/>
    <property type="project" value="UniProtKB-SubCell"/>
</dbReference>
<feature type="transmembrane region" description="Helical" evidence="9">
    <location>
        <begin position="152"/>
        <end position="175"/>
    </location>
</feature>
<comment type="similarity">
    <text evidence="2 9">Belongs to the ABC-2 integral membrane protein family.</text>
</comment>
<evidence type="ECO:0000256" key="7">
    <source>
        <dbReference type="ARBA" id="ARBA00023047"/>
    </source>
</evidence>
<dbReference type="PANTHER" id="PTHR30413:SF10">
    <property type="entry name" value="CAPSULE POLYSACCHARIDE EXPORT INNER-MEMBRANE PROTEIN CTRC"/>
    <property type="match status" value="1"/>
</dbReference>
<evidence type="ECO:0000256" key="5">
    <source>
        <dbReference type="ARBA" id="ARBA00022692"/>
    </source>
</evidence>
<dbReference type="InterPro" id="IPR013525">
    <property type="entry name" value="ABC2_TM"/>
</dbReference>
<evidence type="ECO:0000313" key="12">
    <source>
        <dbReference type="Proteomes" id="UP000094609"/>
    </source>
</evidence>
<evidence type="ECO:0000256" key="6">
    <source>
        <dbReference type="ARBA" id="ARBA00022989"/>
    </source>
</evidence>
<evidence type="ECO:0000259" key="10">
    <source>
        <dbReference type="PROSITE" id="PS51012"/>
    </source>
</evidence>
<reference evidence="12" key="1">
    <citation type="submission" date="2016-08" db="EMBL/GenBank/DDBJ databases">
        <title>Complete genome sequence of the organohalide-respiring Epsilonproteobacterium Sulfurospirillum halorespirans.</title>
        <authorList>
            <person name="Goris T."/>
            <person name="Zimmermann J."/>
            <person name="Schenz B."/>
            <person name="Lemos M."/>
            <person name="Hackermueller J."/>
            <person name="Diekert G."/>
        </authorList>
    </citation>
    <scope>NUCLEOTIDE SEQUENCE [LARGE SCALE GENOMIC DNA]</scope>
    <source>
        <strain>DSM 13726</strain>
        <strain evidence="12">PCE-M2</strain>
    </source>
</reference>
<dbReference type="PATRIC" id="fig|1193502.14.peg.2314"/>
<feature type="transmembrane region" description="Helical" evidence="9">
    <location>
        <begin position="37"/>
        <end position="60"/>
    </location>
</feature>
<dbReference type="GO" id="GO:0015920">
    <property type="term" value="P:lipopolysaccharide transport"/>
    <property type="evidence" value="ECO:0007669"/>
    <property type="project" value="TreeGrafter"/>
</dbReference>
<keyword evidence="4 9" id="KW-1003">Cell membrane</keyword>
<keyword evidence="7" id="KW-0762">Sugar transport</keyword>
<dbReference type="InterPro" id="IPR047817">
    <property type="entry name" value="ABC2_TM_bact-type"/>
</dbReference>
<keyword evidence="8 9" id="KW-0472">Membrane</keyword>
<dbReference type="STRING" id="1193502.SHALO_2285"/>
<proteinExistence type="inferred from homology"/>
<dbReference type="PROSITE" id="PS51012">
    <property type="entry name" value="ABC_TM2"/>
    <property type="match status" value="1"/>
</dbReference>
<dbReference type="GO" id="GO:0015774">
    <property type="term" value="P:polysaccharide transport"/>
    <property type="evidence" value="ECO:0007669"/>
    <property type="project" value="UniProtKB-KW"/>
</dbReference>
<comment type="subcellular location">
    <subcellularLocation>
        <location evidence="1 9">Cell membrane</location>
        <topology evidence="1 9">Multi-pass membrane protein</topology>
    </subcellularLocation>
</comment>
<keyword evidence="12" id="KW-1185">Reference proteome</keyword>
<gene>
    <name evidence="11" type="ORF">SHALO_2285</name>
</gene>
<keyword evidence="7" id="KW-0625">Polysaccharide transport</keyword>
<keyword evidence="5 9" id="KW-0812">Transmembrane</keyword>
<dbReference type="Pfam" id="PF01061">
    <property type="entry name" value="ABC2_membrane"/>
    <property type="match status" value="1"/>
</dbReference>
<name>A0A1D7TM29_9BACT</name>
<feature type="domain" description="ABC transmembrane type-2" evidence="10">
    <location>
        <begin position="38"/>
        <end position="261"/>
    </location>
</feature>
<feature type="transmembrane region" description="Helical" evidence="9">
    <location>
        <begin position="72"/>
        <end position="98"/>
    </location>
</feature>
<dbReference type="GO" id="GO:0140359">
    <property type="term" value="F:ABC-type transporter activity"/>
    <property type="evidence" value="ECO:0007669"/>
    <property type="project" value="InterPro"/>
</dbReference>
<evidence type="ECO:0000313" key="11">
    <source>
        <dbReference type="EMBL" id="AOO66045.1"/>
    </source>
</evidence>
<evidence type="ECO:0000256" key="8">
    <source>
        <dbReference type="ARBA" id="ARBA00023136"/>
    </source>
</evidence>
<dbReference type="RefSeq" id="WP_069478647.1">
    <property type="nucleotide sequence ID" value="NZ_CP017111.1"/>
</dbReference>
<dbReference type="AlphaFoldDB" id="A0A1D7TM29"/>
<evidence type="ECO:0000256" key="1">
    <source>
        <dbReference type="ARBA" id="ARBA00004651"/>
    </source>
</evidence>
<accession>A0A1D7TM29</accession>
<keyword evidence="6 9" id="KW-1133">Transmembrane helix</keyword>
<protein>
    <recommendedName>
        <fullName evidence="9">Transport permease protein</fullName>
    </recommendedName>
</protein>
<dbReference type="KEGG" id="shal:SHALO_2285"/>
<sequence>MRYIKAFYRFLRDIYQNRRLLKDLVKNDFKSRYLNNYLGILWAFIQPTISVLIFWFVFQVGFKAAPVQDVPFILWLVAGMIPWFFLSEALASATNAILDSTFLVKKIVFRVSLLPIVKITSAVIVHLFFMVFMMSMYIIYGYEPNLYWLQMFYYLFSAIMLLLGISWITSSVVIFFRDLGQLVSMSIQFGFWLTPIFWSLSMVPKEYRWLFELNPAHYITQGYRDALINHTWFWEKPMEALQFWGITLVFFALGAIVFRKLRPHFADVL</sequence>
<feature type="transmembrane region" description="Helical" evidence="9">
    <location>
        <begin position="182"/>
        <end position="200"/>
    </location>
</feature>
<keyword evidence="3 9" id="KW-0813">Transport</keyword>
<dbReference type="PANTHER" id="PTHR30413">
    <property type="entry name" value="INNER MEMBRANE TRANSPORT PERMEASE"/>
    <property type="match status" value="1"/>
</dbReference>
<evidence type="ECO:0000256" key="3">
    <source>
        <dbReference type="ARBA" id="ARBA00022448"/>
    </source>
</evidence>
<dbReference type="EMBL" id="CP017111">
    <property type="protein sequence ID" value="AOO66045.1"/>
    <property type="molecule type" value="Genomic_DNA"/>
</dbReference>
<organism evidence="11 12">
    <name type="scientific">Sulfurospirillum halorespirans DSM 13726</name>
    <dbReference type="NCBI Taxonomy" id="1193502"/>
    <lineage>
        <taxon>Bacteria</taxon>
        <taxon>Pseudomonadati</taxon>
        <taxon>Campylobacterota</taxon>
        <taxon>Epsilonproteobacteria</taxon>
        <taxon>Campylobacterales</taxon>
        <taxon>Sulfurospirillaceae</taxon>
        <taxon>Sulfurospirillum</taxon>
    </lineage>
</organism>